<keyword evidence="4" id="KW-0333">Golgi apparatus</keyword>
<dbReference type="GO" id="GO:0030276">
    <property type="term" value="F:clathrin binding"/>
    <property type="evidence" value="ECO:0007669"/>
    <property type="project" value="TreeGrafter"/>
</dbReference>
<feature type="region of interest" description="Disordered" evidence="6">
    <location>
        <begin position="159"/>
        <end position="272"/>
    </location>
</feature>
<evidence type="ECO:0000256" key="4">
    <source>
        <dbReference type="ARBA" id="ARBA00023034"/>
    </source>
</evidence>
<feature type="compositionally biased region" description="Polar residues" evidence="6">
    <location>
        <begin position="258"/>
        <end position="270"/>
    </location>
</feature>
<evidence type="ECO:0000256" key="5">
    <source>
        <dbReference type="ARBA" id="ARBA00023329"/>
    </source>
</evidence>
<accession>P92917</accession>
<dbReference type="FunFam" id="1.25.40.90:FF:000006">
    <property type="entry name" value="Clathrin interactor 1"/>
    <property type="match status" value="1"/>
</dbReference>
<dbReference type="InterPro" id="IPR013809">
    <property type="entry name" value="ENTH"/>
</dbReference>
<feature type="region of interest" description="Disordered" evidence="6">
    <location>
        <begin position="481"/>
        <end position="507"/>
    </location>
</feature>
<evidence type="ECO:0000259" key="7">
    <source>
        <dbReference type="PROSITE" id="PS50942"/>
    </source>
</evidence>
<feature type="compositionally biased region" description="Basic and acidic residues" evidence="6">
    <location>
        <begin position="227"/>
        <end position="237"/>
    </location>
</feature>
<dbReference type="PROSITE" id="PS50942">
    <property type="entry name" value="ENTH"/>
    <property type="match status" value="1"/>
</dbReference>
<feature type="compositionally biased region" description="Polar residues" evidence="6">
    <location>
        <begin position="394"/>
        <end position="423"/>
    </location>
</feature>
<organism evidence="8">
    <name type="scientific">Avena fatua</name>
    <name type="common">Wild oats</name>
    <dbReference type="NCBI Taxonomy" id="4499"/>
    <lineage>
        <taxon>Eukaryota</taxon>
        <taxon>Viridiplantae</taxon>
        <taxon>Streptophyta</taxon>
        <taxon>Embryophyta</taxon>
        <taxon>Tracheophyta</taxon>
        <taxon>Spermatophyta</taxon>
        <taxon>Magnoliopsida</taxon>
        <taxon>Liliopsida</taxon>
        <taxon>Poales</taxon>
        <taxon>Poaceae</taxon>
        <taxon>BOP clade</taxon>
        <taxon>Pooideae</taxon>
        <taxon>Poodae</taxon>
        <taxon>Poeae</taxon>
        <taxon>Poeae Chloroplast Group 1 (Aveneae type)</taxon>
        <taxon>Aveninae</taxon>
        <taxon>Avena</taxon>
    </lineage>
</organism>
<dbReference type="GO" id="GO:0005543">
    <property type="term" value="F:phospholipid binding"/>
    <property type="evidence" value="ECO:0007669"/>
    <property type="project" value="TreeGrafter"/>
</dbReference>
<dbReference type="Gene3D" id="1.25.40.90">
    <property type="match status" value="1"/>
</dbReference>
<dbReference type="GO" id="GO:0030125">
    <property type="term" value="C:clathrin vesicle coat"/>
    <property type="evidence" value="ECO:0007669"/>
    <property type="project" value="TreeGrafter"/>
</dbReference>
<feature type="region of interest" description="Disordered" evidence="6">
    <location>
        <begin position="394"/>
        <end position="431"/>
    </location>
</feature>
<dbReference type="PANTHER" id="PTHR12276:SF45">
    <property type="entry name" value="CLATHRIN INTERACTOR 1"/>
    <property type="match status" value="1"/>
</dbReference>
<name>P92917_AVEFA</name>
<reference evidence="8" key="1">
    <citation type="journal article" date="1997" name="Plant Physiol.">
        <title>A full-length cDNA, Af10 (accession No. U80041), isolated from wild oat (Avena fatua) aleurone encodes a protein with similarity to clathrin assembly proteins (PGR97-018).</title>
        <authorList>
            <person name="Jones H.D."/>
            <person name="Holdsworth M.J."/>
            <person name="Hooley R."/>
        </authorList>
    </citation>
    <scope>NUCLEOTIDE SEQUENCE</scope>
    <source>
        <tissue evidence="8">Aleurone</tissue>
    </source>
</reference>
<dbReference type="GO" id="GO:0005886">
    <property type="term" value="C:plasma membrane"/>
    <property type="evidence" value="ECO:0007669"/>
    <property type="project" value="TreeGrafter"/>
</dbReference>
<dbReference type="AlphaFoldDB" id="P92917"/>
<dbReference type="EMBL" id="U80041">
    <property type="protein sequence ID" value="AAB68030.1"/>
    <property type="molecule type" value="mRNA"/>
</dbReference>
<sequence length="638" mass="68412">MDFMKVFDQTVREIKREVNLKVLKVPELEQKVLDATSDEPWGPHGSALSDVAQATKKYSECQMVMGVLWARLAERDSNWRHVYKALTIIEYLIANGSERAVDNILDHFSKISVLSSFEFVEPNGKDAGINVRKKVETLVGIINDKDRIKAVRDKAASNRDKYVGLSSTGSSYRSSSATVGSNYSSGERYGSFGGTREGDSFSNSYKDKESAKTSAGSNGSKKSGSKTRKDAKHDRSSSKPPSTAKSNEDDFDDFDPRGSSSNDAANNAKTSEVDLFGPNLMDDFMDEPAATPATKGVVEPQVDLFGDADFQSATPSAETAAHQDVQDNVDLFAGNATFASAFPSQTGFIPPPSSGTSSSANSFVSKKTVPEPFDPFGDIPLSSFGGSDPFGDFSSNVGSSTAPPAVHNSTGNISTPSQNSQAASDFGAFESNTGGAAKDPFDFSSGGNFGKTNVTPLAAPKTDTSDFGAFVANTAERAKDPFDLSSSINNGRTGQTPLAAPKSNTKKENLQVKSSIWADSLSRGLIDLNITGPKKVNLADVGIVGGLGDGSDDKAHQPSWNMGGGGIWSRDVWNPSIYTRRRHRELGELQQVPVWLQMSVQARAFVVFWCSCCRAVKCILISFLLLYTSVLVISLCYL</sequence>
<comment type="subcellular location">
    <subcellularLocation>
        <location evidence="1">Cytoplasmic vesicle</location>
        <location evidence="1">Clathrin-coated vesicle</location>
    </subcellularLocation>
    <subcellularLocation>
        <location evidence="2">Golgi apparatus</location>
    </subcellularLocation>
</comment>
<dbReference type="PANTHER" id="PTHR12276">
    <property type="entry name" value="EPSIN/ENT-RELATED"/>
    <property type="match status" value="1"/>
</dbReference>
<feature type="domain" description="ENTH" evidence="7">
    <location>
        <begin position="20"/>
        <end position="152"/>
    </location>
</feature>
<feature type="compositionally biased region" description="Low complexity" evidence="6">
    <location>
        <begin position="212"/>
        <end position="222"/>
    </location>
</feature>
<feature type="compositionally biased region" description="Low complexity" evidence="6">
    <location>
        <begin position="166"/>
        <end position="181"/>
    </location>
</feature>
<feature type="compositionally biased region" description="Polar residues" evidence="6">
    <location>
        <begin position="484"/>
        <end position="496"/>
    </location>
</feature>
<evidence type="ECO:0000256" key="1">
    <source>
        <dbReference type="ARBA" id="ARBA00004132"/>
    </source>
</evidence>
<evidence type="ECO:0000256" key="6">
    <source>
        <dbReference type="SAM" id="MobiDB-lite"/>
    </source>
</evidence>
<dbReference type="CDD" id="cd03571">
    <property type="entry name" value="ENTH"/>
    <property type="match status" value="1"/>
</dbReference>
<comment type="similarity">
    <text evidence="3">Belongs to the epsin family.</text>
</comment>
<evidence type="ECO:0000256" key="3">
    <source>
        <dbReference type="ARBA" id="ARBA00010130"/>
    </source>
</evidence>
<dbReference type="Pfam" id="PF01417">
    <property type="entry name" value="ENTH"/>
    <property type="match status" value="1"/>
</dbReference>
<keyword evidence="5" id="KW-0968">Cytoplasmic vesicle</keyword>
<proteinExistence type="evidence at transcript level"/>
<evidence type="ECO:0000256" key="2">
    <source>
        <dbReference type="ARBA" id="ARBA00004555"/>
    </source>
</evidence>
<protein>
    <submittedName>
        <fullName evidence="8">Af10-protein</fullName>
    </submittedName>
</protein>
<evidence type="ECO:0000313" key="8">
    <source>
        <dbReference type="EMBL" id="AAB68030.1"/>
    </source>
</evidence>
<dbReference type="GO" id="GO:0005794">
    <property type="term" value="C:Golgi apparatus"/>
    <property type="evidence" value="ECO:0007669"/>
    <property type="project" value="UniProtKB-SubCell"/>
</dbReference>
<dbReference type="SUPFAM" id="SSF48464">
    <property type="entry name" value="ENTH/VHS domain"/>
    <property type="match status" value="1"/>
</dbReference>
<dbReference type="GO" id="GO:0005768">
    <property type="term" value="C:endosome"/>
    <property type="evidence" value="ECO:0007669"/>
    <property type="project" value="TreeGrafter"/>
</dbReference>
<dbReference type="SMART" id="SM00273">
    <property type="entry name" value="ENTH"/>
    <property type="match status" value="1"/>
</dbReference>
<dbReference type="InterPro" id="IPR008942">
    <property type="entry name" value="ENTH_VHS"/>
</dbReference>
<dbReference type="GO" id="GO:0006897">
    <property type="term" value="P:endocytosis"/>
    <property type="evidence" value="ECO:0007669"/>
    <property type="project" value="TreeGrafter"/>
</dbReference>